<sequence length="247" mass="28269">MSKLHELLSVEGDLEGTFKKILEETVTTFTKKADRFFGSIRTLEWFEDGQPPVPAEHQELTTTVKEKLDYQQDIIVQYFDAVLQKERTNQNAVGDIVIDGVTIASDIPATFLLGLESRLKKVRDVYSAIPTLPPNIKWEHDETKGENIYTRTHPEEQLRTEKIFKVQVLYEATKEHPAQVEKIPETKNVGVYKREVWTGLLSPAEKSMLLGRIDKLIRAVKKARQRANSTEVVKTTIAKEIFNYINA</sequence>
<name>A0A6M3JIC5_9ZZZZ</name>
<gene>
    <name evidence="1" type="ORF">MM415A06122_0008</name>
    <name evidence="2" type="ORF">MM415B05879_0008</name>
</gene>
<evidence type="ECO:0000313" key="2">
    <source>
        <dbReference type="EMBL" id="QJA97885.1"/>
    </source>
</evidence>
<dbReference type="InterPro" id="IPR057195">
    <property type="entry name" value="DUF7873"/>
</dbReference>
<dbReference type="AlphaFoldDB" id="A0A6M3JIC5"/>
<evidence type="ECO:0000313" key="1">
    <source>
        <dbReference type="EMBL" id="QJA68587.1"/>
    </source>
</evidence>
<proteinExistence type="predicted"/>
<dbReference type="Pfam" id="PF25283">
    <property type="entry name" value="DUF7873"/>
    <property type="match status" value="1"/>
</dbReference>
<accession>A0A6M3JIC5</accession>
<dbReference type="EMBL" id="MT141630">
    <property type="protein sequence ID" value="QJA68587.1"/>
    <property type="molecule type" value="Genomic_DNA"/>
</dbReference>
<reference evidence="1" key="1">
    <citation type="submission" date="2020-03" db="EMBL/GenBank/DDBJ databases">
        <title>The deep terrestrial virosphere.</title>
        <authorList>
            <person name="Holmfeldt K."/>
            <person name="Nilsson E."/>
            <person name="Simone D."/>
            <person name="Lopez-Fernandez M."/>
            <person name="Wu X."/>
            <person name="de Brujin I."/>
            <person name="Lundin D."/>
            <person name="Andersson A."/>
            <person name="Bertilsson S."/>
            <person name="Dopson M."/>
        </authorList>
    </citation>
    <scope>NUCLEOTIDE SEQUENCE</scope>
    <source>
        <strain evidence="1">MM415A06122</strain>
        <strain evidence="2">MM415B05879</strain>
    </source>
</reference>
<dbReference type="EMBL" id="MT143533">
    <property type="protein sequence ID" value="QJA97885.1"/>
    <property type="molecule type" value="Genomic_DNA"/>
</dbReference>
<protein>
    <submittedName>
        <fullName evidence="1">Uncharacterized protein</fullName>
    </submittedName>
</protein>
<organism evidence="1">
    <name type="scientific">viral metagenome</name>
    <dbReference type="NCBI Taxonomy" id="1070528"/>
    <lineage>
        <taxon>unclassified sequences</taxon>
        <taxon>metagenomes</taxon>
        <taxon>organismal metagenomes</taxon>
    </lineage>
</organism>